<reference evidence="3 4" key="1">
    <citation type="submission" date="2019-08" db="EMBL/GenBank/DDBJ databases">
        <authorList>
            <person name="Ye J."/>
        </authorList>
    </citation>
    <scope>NUCLEOTIDE SEQUENCE [LARGE SCALE GENOMIC DNA]</scope>
    <source>
        <strain evidence="3 4">TK008</strain>
    </source>
</reference>
<dbReference type="PANTHER" id="PTHR35149:SF2">
    <property type="entry name" value="DUF262 DOMAIN-CONTAINING PROTEIN"/>
    <property type="match status" value="1"/>
</dbReference>
<dbReference type="AlphaFoldDB" id="A0A5C6RNN2"/>
<proteinExistence type="predicted"/>
<dbReference type="Pfam" id="PF07510">
    <property type="entry name" value="GmrSD_C"/>
    <property type="match status" value="1"/>
</dbReference>
<gene>
    <name evidence="3" type="ORF">FQV27_18195</name>
</gene>
<evidence type="ECO:0000313" key="3">
    <source>
        <dbReference type="EMBL" id="TXB63843.1"/>
    </source>
</evidence>
<dbReference type="InterPro" id="IPR011089">
    <property type="entry name" value="GmrSD_C"/>
</dbReference>
<evidence type="ECO:0000259" key="2">
    <source>
        <dbReference type="Pfam" id="PF07510"/>
    </source>
</evidence>
<feature type="domain" description="GmrSD restriction endonucleases N-terminal" evidence="1">
    <location>
        <begin position="20"/>
        <end position="231"/>
    </location>
</feature>
<dbReference type="OrthoDB" id="9798761at2"/>
<feature type="domain" description="GmrSD restriction endonucleases C-terminal" evidence="2">
    <location>
        <begin position="423"/>
        <end position="557"/>
    </location>
</feature>
<dbReference type="Pfam" id="PF03235">
    <property type="entry name" value="GmrSD_N"/>
    <property type="match status" value="1"/>
</dbReference>
<sequence>MNSDFNGDPMKAQHVFFPKIINGASQFVIPVFQRDYSWTEENCRQLWKDIMLIATAPGERGHFIGSVVYIQSGDSNAGFSRWLLIDGQQRMTTLTLLMAALRDHITETKWAGSENGPVARKIEAYFLRNPLEEGEKGFKLQLRRHDNETLQAIIAGTPVPETPSVNLRDNFELFRDLLKEADPERVYAGINRLMLVDVTLERGIDDPQLIFESLNSTGVSLSASDLIRNFILMSLTEKAQTRLYRDYWGKIEDLFRGNDRVFSNFIRDYLALRSQPAKLERSDLVYAAFRRAFGGIGHDPEALEALLTDLLRRARQYAAFAVGSGPDERARAFSQLRHLADVPAILIMRLLEAHEVQQTLSEPELLEAVRLIESYLLRRAVIGGQSRGYGLEFAKLAYRIDDAQPLASLKAAFARMPAAYAFPEDEEFERALLEGDLYHKRVCKHVLDGLENRDSKEQSDTGGYSIEHIMPQNEKMPEAWRVMLGEGWQGVRQSWLHRLGNLTLTGYNSTYSDKPLAEKQMIEHGFRQSSVRLNQDVRDAPVWTEAEMSARGARLAARALTVWPRLDADTKMIREMEKEELKARAASRCLDKVVMTDEAKALFNALRDRIKADFPEVIEMAEAKSVSYHDPDFFLEVIPRKRGLGLLIGIDYNEVDGRDETVQDTANYSFVVNASYQGGVLINLLDLDQLKQAMQVIARAHTLISGAG</sequence>
<evidence type="ECO:0000313" key="4">
    <source>
        <dbReference type="Proteomes" id="UP000321562"/>
    </source>
</evidence>
<dbReference type="EMBL" id="VOPL01000015">
    <property type="protein sequence ID" value="TXB63843.1"/>
    <property type="molecule type" value="Genomic_DNA"/>
</dbReference>
<organism evidence="3 4">
    <name type="scientific">Paracoccus aurantiacus</name>
    <dbReference type="NCBI Taxonomy" id="2599412"/>
    <lineage>
        <taxon>Bacteria</taxon>
        <taxon>Pseudomonadati</taxon>
        <taxon>Pseudomonadota</taxon>
        <taxon>Alphaproteobacteria</taxon>
        <taxon>Rhodobacterales</taxon>
        <taxon>Paracoccaceae</taxon>
        <taxon>Paracoccus</taxon>
    </lineage>
</organism>
<dbReference type="PANTHER" id="PTHR35149">
    <property type="entry name" value="SLL5132 PROTEIN"/>
    <property type="match status" value="1"/>
</dbReference>
<accession>A0A5C6RNN2</accession>
<keyword evidence="4" id="KW-1185">Reference proteome</keyword>
<comment type="caution">
    <text evidence="3">The sequence shown here is derived from an EMBL/GenBank/DDBJ whole genome shotgun (WGS) entry which is preliminary data.</text>
</comment>
<dbReference type="Proteomes" id="UP000321562">
    <property type="component" value="Unassembled WGS sequence"/>
</dbReference>
<protein>
    <submittedName>
        <fullName evidence="3">DUF262 domain-containing protein</fullName>
    </submittedName>
</protein>
<evidence type="ECO:0000259" key="1">
    <source>
        <dbReference type="Pfam" id="PF03235"/>
    </source>
</evidence>
<name>A0A5C6RNN2_9RHOB</name>
<dbReference type="InterPro" id="IPR004919">
    <property type="entry name" value="GmrSD_N"/>
</dbReference>